<dbReference type="Gene3D" id="3.90.1410.10">
    <property type="entry name" value="set domain protein methyltransferase, domain 1"/>
    <property type="match status" value="1"/>
</dbReference>
<organism evidence="5 6">
    <name type="scientific">Lates japonicus</name>
    <name type="common">Japanese lates</name>
    <dbReference type="NCBI Taxonomy" id="270547"/>
    <lineage>
        <taxon>Eukaryota</taxon>
        <taxon>Metazoa</taxon>
        <taxon>Chordata</taxon>
        <taxon>Craniata</taxon>
        <taxon>Vertebrata</taxon>
        <taxon>Euteleostomi</taxon>
        <taxon>Actinopterygii</taxon>
        <taxon>Neopterygii</taxon>
        <taxon>Teleostei</taxon>
        <taxon>Neoteleostei</taxon>
        <taxon>Acanthomorphata</taxon>
        <taxon>Carangaria</taxon>
        <taxon>Carangaria incertae sedis</taxon>
        <taxon>Centropomidae</taxon>
        <taxon>Lates</taxon>
    </lineage>
</organism>
<proteinExistence type="predicted"/>
<dbReference type="InterPro" id="IPR050600">
    <property type="entry name" value="SETD3_SETD6_MTase"/>
</dbReference>
<dbReference type="SUPFAM" id="SSF82199">
    <property type="entry name" value="SET domain"/>
    <property type="match status" value="1"/>
</dbReference>
<dbReference type="InterPro" id="IPR046341">
    <property type="entry name" value="SET_dom_sf"/>
</dbReference>
<sequence length="459" mass="52557">MKGRSHRAGRAARKRRQKCESTVQSVSLCHQLQYVRLMKFLHRRGFTSTLLQPALFTDTGRGLQTLKTIKPGQLVISLPESCLLTTSTVLNSYLGQYIKSWKRRLSPLLALCVFLVCERDRGEASDWFPYINVLPATYTCPAYFTDDVMTVLPTSVRRRALEQRVAVREIHSSNQDFFRSLQPILSQPVEEVLTYEALRWAWCSVNTRSVFMSHPPNNFLSGQDVYALAPFLDLLNHQPDVQVKASFNDVTRCYEIRSVSGTLRYQQAFINYGSHDNQRLLLEYGFVAPGNPHSVVYVGADLLCDVLRGDRSLVQKMKFLKENSLLHNLTVSGEGPSWRLMTALRLLSMPQTLYHQWKAVLLGQAVCEEREEWSVHTAKTLCQRLLQDTHTALDKISDLLQQCDQSVREQLDVVRSLRQEEKCILGHCLELLQEARLWTVSMFFFCMLTSMADKGSRIA</sequence>
<comment type="caution">
    <text evidence="5">The sequence shown here is derived from an EMBL/GenBank/DDBJ whole genome shotgun (WGS) entry which is preliminary data.</text>
</comment>
<accession>A0AAD3NEC1</accession>
<evidence type="ECO:0000259" key="4">
    <source>
        <dbReference type="Pfam" id="PF09273"/>
    </source>
</evidence>
<keyword evidence="6" id="KW-1185">Reference proteome</keyword>
<feature type="domain" description="Rubisco LSMT substrate-binding" evidence="4">
    <location>
        <begin position="310"/>
        <end position="425"/>
    </location>
</feature>
<dbReference type="InterPro" id="IPR016852">
    <property type="entry name" value="SET_MeTrfase"/>
</dbReference>
<evidence type="ECO:0000256" key="3">
    <source>
        <dbReference type="ARBA" id="ARBA00022691"/>
    </source>
</evidence>
<dbReference type="AlphaFoldDB" id="A0AAD3NEC1"/>
<evidence type="ECO:0000313" key="6">
    <source>
        <dbReference type="Proteomes" id="UP001279410"/>
    </source>
</evidence>
<evidence type="ECO:0000256" key="1">
    <source>
        <dbReference type="ARBA" id="ARBA00022603"/>
    </source>
</evidence>
<keyword evidence="1" id="KW-0489">Methyltransferase</keyword>
<dbReference type="Gene3D" id="3.90.1420.10">
    <property type="entry name" value="Rubisco LSMT, substrate-binding domain"/>
    <property type="match status" value="1"/>
</dbReference>
<dbReference type="PIRSF" id="PIRSF027158">
    <property type="entry name" value="Lys_MTase_YDR198C_prd"/>
    <property type="match status" value="1"/>
</dbReference>
<dbReference type="PANTHER" id="PTHR13271">
    <property type="entry name" value="UNCHARACTERIZED PUTATIVE METHYLTRANSFERASE"/>
    <property type="match status" value="1"/>
</dbReference>
<dbReference type="InterPro" id="IPR015353">
    <property type="entry name" value="Rubisco_LSMT_subst-bd"/>
</dbReference>
<evidence type="ECO:0000313" key="5">
    <source>
        <dbReference type="EMBL" id="GLD69664.1"/>
    </source>
</evidence>
<dbReference type="Pfam" id="PF09273">
    <property type="entry name" value="Rubis-subs-bind"/>
    <property type="match status" value="1"/>
</dbReference>
<keyword evidence="2" id="KW-0808">Transferase</keyword>
<protein>
    <submittedName>
        <fullName evidence="5">SET domain-containing protein 4</fullName>
    </submittedName>
</protein>
<dbReference type="GO" id="GO:0016279">
    <property type="term" value="F:protein-lysine N-methyltransferase activity"/>
    <property type="evidence" value="ECO:0007669"/>
    <property type="project" value="InterPro"/>
</dbReference>
<evidence type="ECO:0000256" key="2">
    <source>
        <dbReference type="ARBA" id="ARBA00022679"/>
    </source>
</evidence>
<dbReference type="EMBL" id="BRZM01000255">
    <property type="protein sequence ID" value="GLD69664.1"/>
    <property type="molecule type" value="Genomic_DNA"/>
</dbReference>
<dbReference type="InterPro" id="IPR036464">
    <property type="entry name" value="Rubisco_LSMT_subst-bd_sf"/>
</dbReference>
<dbReference type="InterPro" id="IPR044429">
    <property type="entry name" value="SETD4_SET"/>
</dbReference>
<reference evidence="5" key="1">
    <citation type="submission" date="2022-08" db="EMBL/GenBank/DDBJ databases">
        <title>Genome sequencing of akame (Lates japonicus).</title>
        <authorList>
            <person name="Hashiguchi Y."/>
            <person name="Takahashi H."/>
        </authorList>
    </citation>
    <scope>NUCLEOTIDE SEQUENCE</scope>
    <source>
        <strain evidence="5">Kochi</strain>
    </source>
</reference>
<dbReference type="CDD" id="cd19177">
    <property type="entry name" value="SET_SETD4"/>
    <property type="match status" value="1"/>
</dbReference>
<dbReference type="FunFam" id="3.90.1410.10:FF:000002">
    <property type="entry name" value="SET domain-containing protein 4 isoform X1"/>
    <property type="match status" value="1"/>
</dbReference>
<keyword evidence="3" id="KW-0949">S-adenosyl-L-methionine</keyword>
<dbReference type="GO" id="GO:0032259">
    <property type="term" value="P:methylation"/>
    <property type="evidence" value="ECO:0007669"/>
    <property type="project" value="UniProtKB-KW"/>
</dbReference>
<name>A0AAD3NEC1_LATJO</name>
<gene>
    <name evidence="5" type="ORF">AKAME5_002097900</name>
</gene>
<dbReference type="Proteomes" id="UP001279410">
    <property type="component" value="Unassembled WGS sequence"/>
</dbReference>
<dbReference type="PANTHER" id="PTHR13271:SF151">
    <property type="entry name" value="SET DOMAIN-CONTAINING PROTEIN 4"/>
    <property type="match status" value="1"/>
</dbReference>